<evidence type="ECO:0000313" key="8">
    <source>
        <dbReference type="Proteomes" id="UP000064967"/>
    </source>
</evidence>
<keyword evidence="3" id="KW-0731">Sigma factor</keyword>
<protein>
    <submittedName>
        <fullName evidence="7">Putative ECF sigma factor</fullName>
    </submittedName>
</protein>
<dbReference type="GO" id="GO:0003677">
    <property type="term" value="F:DNA binding"/>
    <property type="evidence" value="ECO:0007669"/>
    <property type="project" value="InterPro"/>
</dbReference>
<keyword evidence="8" id="KW-1185">Reference proteome</keyword>
<evidence type="ECO:0000256" key="4">
    <source>
        <dbReference type="ARBA" id="ARBA00023163"/>
    </source>
</evidence>
<reference evidence="7 8" key="1">
    <citation type="submission" date="2015-08" db="EMBL/GenBank/DDBJ databases">
        <authorList>
            <person name="Babu N.S."/>
            <person name="Beckwith C.J."/>
            <person name="Beseler K.G."/>
            <person name="Brison A."/>
            <person name="Carone J.V."/>
            <person name="Caskin T.P."/>
            <person name="Diamond M."/>
            <person name="Durham M.E."/>
            <person name="Foxe J.M."/>
            <person name="Go M."/>
            <person name="Henderson B.A."/>
            <person name="Jones I.B."/>
            <person name="McGettigan J.A."/>
            <person name="Micheletti S.J."/>
            <person name="Nasrallah M.E."/>
            <person name="Ortiz D."/>
            <person name="Piller C.R."/>
            <person name="Privatt S.R."/>
            <person name="Schneider S.L."/>
            <person name="Sharp S."/>
            <person name="Smith T.C."/>
            <person name="Stanton J.D."/>
            <person name="Ullery H.E."/>
            <person name="Wilson R.J."/>
            <person name="Serrano M.G."/>
            <person name="Buck G."/>
            <person name="Lee V."/>
            <person name="Wang Y."/>
            <person name="Carvalho R."/>
            <person name="Voegtly L."/>
            <person name="Shi R."/>
            <person name="Duckworth R."/>
            <person name="Johnson A."/>
            <person name="Loviza R."/>
            <person name="Walstead R."/>
            <person name="Shah Z."/>
            <person name="Kiflezghi M."/>
            <person name="Wade K."/>
            <person name="Ball S.L."/>
            <person name="Bradley K.W."/>
            <person name="Asai D.J."/>
            <person name="Bowman C.A."/>
            <person name="Russell D.A."/>
            <person name="Pope W.H."/>
            <person name="Jacobs-Sera D."/>
            <person name="Hendrix R.W."/>
            <person name="Hatfull G.F."/>
        </authorList>
    </citation>
    <scope>NUCLEOTIDE SEQUENCE [LARGE SCALE GENOMIC DNA]</scope>
    <source>
        <strain evidence="7 8">DSM 27648</strain>
    </source>
</reference>
<dbReference type="Proteomes" id="UP000064967">
    <property type="component" value="Chromosome"/>
</dbReference>
<evidence type="ECO:0000256" key="3">
    <source>
        <dbReference type="ARBA" id="ARBA00023082"/>
    </source>
</evidence>
<dbReference type="STRING" id="1391654.AKJ09_05521"/>
<organism evidence="7 8">
    <name type="scientific">Labilithrix luteola</name>
    <dbReference type="NCBI Taxonomy" id="1391654"/>
    <lineage>
        <taxon>Bacteria</taxon>
        <taxon>Pseudomonadati</taxon>
        <taxon>Myxococcota</taxon>
        <taxon>Polyangia</taxon>
        <taxon>Polyangiales</taxon>
        <taxon>Labilitrichaceae</taxon>
        <taxon>Labilithrix</taxon>
    </lineage>
</organism>
<comment type="similarity">
    <text evidence="1">Belongs to the sigma-70 factor family. ECF subfamily.</text>
</comment>
<dbReference type="InterPro" id="IPR013324">
    <property type="entry name" value="RNA_pol_sigma_r3/r4-like"/>
</dbReference>
<dbReference type="EMBL" id="CP012333">
    <property type="protein sequence ID" value="AKU98857.1"/>
    <property type="molecule type" value="Genomic_DNA"/>
</dbReference>
<dbReference type="GO" id="GO:0016987">
    <property type="term" value="F:sigma factor activity"/>
    <property type="evidence" value="ECO:0007669"/>
    <property type="project" value="UniProtKB-KW"/>
</dbReference>
<dbReference type="InterPro" id="IPR014284">
    <property type="entry name" value="RNA_pol_sigma-70_dom"/>
</dbReference>
<evidence type="ECO:0000256" key="1">
    <source>
        <dbReference type="ARBA" id="ARBA00010641"/>
    </source>
</evidence>
<name>A0A0K1PZD6_9BACT</name>
<dbReference type="SUPFAM" id="SSF88946">
    <property type="entry name" value="Sigma2 domain of RNA polymerase sigma factors"/>
    <property type="match status" value="1"/>
</dbReference>
<dbReference type="InterPro" id="IPR013249">
    <property type="entry name" value="RNA_pol_sigma70_r4_t2"/>
</dbReference>
<dbReference type="Pfam" id="PF04542">
    <property type="entry name" value="Sigma70_r2"/>
    <property type="match status" value="1"/>
</dbReference>
<feature type="domain" description="RNA polymerase sigma factor 70 region 4 type 2" evidence="6">
    <location>
        <begin position="180"/>
        <end position="232"/>
    </location>
</feature>
<dbReference type="PANTHER" id="PTHR43133">
    <property type="entry name" value="RNA POLYMERASE ECF-TYPE SIGMA FACTO"/>
    <property type="match status" value="1"/>
</dbReference>
<dbReference type="Pfam" id="PF08281">
    <property type="entry name" value="Sigma70_r4_2"/>
    <property type="match status" value="1"/>
</dbReference>
<dbReference type="InterPro" id="IPR039425">
    <property type="entry name" value="RNA_pol_sigma-70-like"/>
</dbReference>
<sequence>MFSSFWPSSGPRNVAPVIAEEPLSGVRLLVPSEAPPSDARDTKPSSRSAIRFYNEKRMATGDPLKPLADAARSGDPVATRRLLEAIGPTLLGVVRAVLGRDHRDIEDVLQESLVGVVHALASFRGESSVLHFARSIALRRALDHRRSRARRAPEVGIDDEPILDEAGSPAASAVSTRRRLAFRAMLEQLRPEQAEAFAQRVLFGYSVEEIAEQTGAPIDTVKSRLRLAKAALRGRIQNDPTLLELSETVDDDAP</sequence>
<accession>A0A0K1PZD6</accession>
<dbReference type="SUPFAM" id="SSF88659">
    <property type="entry name" value="Sigma3 and sigma4 domains of RNA polymerase sigma factors"/>
    <property type="match status" value="1"/>
</dbReference>
<feature type="domain" description="RNA polymerase sigma-70 region 2" evidence="5">
    <location>
        <begin position="83"/>
        <end position="151"/>
    </location>
</feature>
<dbReference type="NCBIfam" id="TIGR02937">
    <property type="entry name" value="sigma70-ECF"/>
    <property type="match status" value="1"/>
</dbReference>
<dbReference type="AlphaFoldDB" id="A0A0K1PZD6"/>
<dbReference type="InterPro" id="IPR036388">
    <property type="entry name" value="WH-like_DNA-bd_sf"/>
</dbReference>
<evidence type="ECO:0000256" key="2">
    <source>
        <dbReference type="ARBA" id="ARBA00023015"/>
    </source>
</evidence>
<gene>
    <name evidence="7" type="ORF">AKJ09_05521</name>
</gene>
<dbReference type="InterPro" id="IPR013325">
    <property type="entry name" value="RNA_pol_sigma_r2"/>
</dbReference>
<dbReference type="Gene3D" id="1.10.10.10">
    <property type="entry name" value="Winged helix-like DNA-binding domain superfamily/Winged helix DNA-binding domain"/>
    <property type="match status" value="1"/>
</dbReference>
<dbReference type="PANTHER" id="PTHR43133:SF51">
    <property type="entry name" value="RNA POLYMERASE SIGMA FACTOR"/>
    <property type="match status" value="1"/>
</dbReference>
<dbReference type="Gene3D" id="1.10.1740.10">
    <property type="match status" value="1"/>
</dbReference>
<keyword evidence="4" id="KW-0804">Transcription</keyword>
<proteinExistence type="inferred from homology"/>
<dbReference type="InterPro" id="IPR007627">
    <property type="entry name" value="RNA_pol_sigma70_r2"/>
</dbReference>
<evidence type="ECO:0000259" key="5">
    <source>
        <dbReference type="Pfam" id="PF04542"/>
    </source>
</evidence>
<evidence type="ECO:0000259" key="6">
    <source>
        <dbReference type="Pfam" id="PF08281"/>
    </source>
</evidence>
<evidence type="ECO:0000313" key="7">
    <source>
        <dbReference type="EMBL" id="AKU98857.1"/>
    </source>
</evidence>
<dbReference type="GO" id="GO:0006352">
    <property type="term" value="P:DNA-templated transcription initiation"/>
    <property type="evidence" value="ECO:0007669"/>
    <property type="project" value="InterPro"/>
</dbReference>
<keyword evidence="2" id="KW-0805">Transcription regulation</keyword>
<dbReference type="KEGG" id="llu:AKJ09_05521"/>